<sequence length="331" mass="36596">MPAPAPLIQAMLPQADQFNFYRFCELLELASTPPCTLASTDSAAAEPVRFRAHPAYGFPSAELHYQPQYHHEPASSVPTVYTRFLGLTGVDGVLPQHIGNDQVTRREGHEALSDFLDLFHHRIITRYYAIWRKYHYPAGFRPGGQDRLSQALLGLAGRALPAQQTGLSPARWLALLGPLSQRTRTADGLLAALQHVLPNTPGSVSPYYPRKVLLGPGRLGRTSRLHNGTVLLGARLRDVQRTVKLTLQLQHSSELAALQTGQQTHDDLSQVLRGYLGLRWDLALFARLPASARPASRLSRHGDRLGRAAHLRPAAQHNKQHVEIPLGMLHA</sequence>
<proteinExistence type="predicted"/>
<reference evidence="2" key="3">
    <citation type="journal article" date="2017" name="Plant Physiol. Biochem.">
        <title>Differential oxidative and antioxidative response of duckweed Lemna minor toward plant growth promoting/inhibiting bacteria.</title>
        <authorList>
            <person name="Ishizawa H."/>
            <person name="Kuroda M."/>
            <person name="Morikawa M."/>
            <person name="Ike M."/>
        </authorList>
    </citation>
    <scope>NUCLEOTIDE SEQUENCE [LARGE SCALE GENOMIC DNA]</scope>
    <source>
        <strain evidence="2">H3</strain>
    </source>
</reference>
<dbReference type="AlphaFoldDB" id="A0A3G9GGD9"/>
<dbReference type="STRING" id="332411.VI06_07630"/>
<dbReference type="RefSeq" id="WP_089084665.1">
    <property type="nucleotide sequence ID" value="NZ_AP018823.1"/>
</dbReference>
<dbReference type="PANTHER" id="PTHR35564:SF3">
    <property type="entry name" value="TYPE VI SECRETION SYSTEM BASEPLATE SUBUNIT TSSG"/>
    <property type="match status" value="1"/>
</dbReference>
<evidence type="ECO:0000313" key="1">
    <source>
        <dbReference type="EMBL" id="BBF86434.1"/>
    </source>
</evidence>
<evidence type="ECO:0000313" key="2">
    <source>
        <dbReference type="Proteomes" id="UP000198290"/>
    </source>
</evidence>
<gene>
    <name evidence="1" type="ORF">DLM_2833</name>
</gene>
<dbReference type="Pfam" id="PF06996">
    <property type="entry name" value="T6SS_TssG"/>
    <property type="match status" value="1"/>
</dbReference>
<organism evidence="1 2">
    <name type="scientific">Aquitalea magnusonii</name>
    <dbReference type="NCBI Taxonomy" id="332411"/>
    <lineage>
        <taxon>Bacteria</taxon>
        <taxon>Pseudomonadati</taxon>
        <taxon>Pseudomonadota</taxon>
        <taxon>Betaproteobacteria</taxon>
        <taxon>Neisseriales</taxon>
        <taxon>Chromobacteriaceae</taxon>
        <taxon>Aquitalea</taxon>
    </lineage>
</organism>
<dbReference type="InterPro" id="IPR010732">
    <property type="entry name" value="T6SS_TssG-like"/>
</dbReference>
<reference evidence="1 2" key="2">
    <citation type="journal article" date="2017" name="Genome Announc.">
        <title>Draft genome sequence of Aquitalea magnusonii strain H3, a plant growth-promoting bacterium of duckweed Lemna minor.</title>
        <authorList>
            <person name="Ishizawa H."/>
            <person name="Kuroda M."/>
            <person name="Ike M."/>
        </authorList>
    </citation>
    <scope>NUCLEOTIDE SEQUENCE [LARGE SCALE GENOMIC DNA]</scope>
    <source>
        <strain evidence="1 2">H3</strain>
    </source>
</reference>
<dbReference type="PANTHER" id="PTHR35564">
    <property type="match status" value="1"/>
</dbReference>
<accession>A0A3G9GGD9</accession>
<keyword evidence="2" id="KW-1185">Reference proteome</keyword>
<reference evidence="2" key="1">
    <citation type="journal article" date="2017" name="Biotechnol. Biofuels">
        <title>Evaluation of environmental bacterial communities as a factor affecting the growth of duckweed Lemna minor.</title>
        <authorList>
            <person name="Ishizawa H."/>
            <person name="Kuroda M."/>
            <person name="Morikawa M."/>
            <person name="Ike M."/>
        </authorList>
    </citation>
    <scope>NUCLEOTIDE SEQUENCE [LARGE SCALE GENOMIC DNA]</scope>
    <source>
        <strain evidence="2">H3</strain>
    </source>
</reference>
<dbReference type="KEGG" id="amah:DLM_2833"/>
<dbReference type="NCBIfam" id="TIGR03347">
    <property type="entry name" value="VI_chp_1"/>
    <property type="match status" value="1"/>
</dbReference>
<dbReference type="OrthoDB" id="1523296at2"/>
<dbReference type="Proteomes" id="UP000198290">
    <property type="component" value="Chromosome"/>
</dbReference>
<dbReference type="EMBL" id="AP018823">
    <property type="protein sequence ID" value="BBF86434.1"/>
    <property type="molecule type" value="Genomic_DNA"/>
</dbReference>
<name>A0A3G9GGD9_9NEIS</name>
<protein>
    <submittedName>
        <fullName evidence="1">Uncharacterized protein ImpH</fullName>
    </submittedName>
</protein>